<keyword evidence="4" id="KW-1185">Reference proteome</keyword>
<evidence type="ECO:0000313" key="3">
    <source>
        <dbReference type="EMBL" id="KAF6039313.1"/>
    </source>
</evidence>
<dbReference type="EMBL" id="VXIV02000278">
    <property type="protein sequence ID" value="KAF6039313.1"/>
    <property type="molecule type" value="Genomic_DNA"/>
</dbReference>
<feature type="compositionally biased region" description="Basic residues" evidence="1">
    <location>
        <begin position="216"/>
        <end position="230"/>
    </location>
</feature>
<evidence type="ECO:0000313" key="4">
    <source>
        <dbReference type="Proteomes" id="UP000593567"/>
    </source>
</evidence>
<proteinExistence type="predicted"/>
<keyword evidence="2" id="KW-1133">Transmembrane helix</keyword>
<feature type="region of interest" description="Disordered" evidence="1">
    <location>
        <begin position="216"/>
        <end position="246"/>
    </location>
</feature>
<feature type="compositionally biased region" description="Basic and acidic residues" evidence="1">
    <location>
        <begin position="234"/>
        <end position="246"/>
    </location>
</feature>
<feature type="transmembrane region" description="Helical" evidence="2">
    <location>
        <begin position="90"/>
        <end position="114"/>
    </location>
</feature>
<protein>
    <submittedName>
        <fullName evidence="3">Uncharacterized protein</fullName>
    </submittedName>
</protein>
<evidence type="ECO:0000256" key="2">
    <source>
        <dbReference type="SAM" id="Phobius"/>
    </source>
</evidence>
<name>A0A7J7KME3_BUGNE</name>
<dbReference type="Proteomes" id="UP000593567">
    <property type="component" value="Unassembled WGS sequence"/>
</dbReference>
<gene>
    <name evidence="3" type="ORF">EB796_002382</name>
</gene>
<accession>A0A7J7KME3</accession>
<sequence length="287" mass="31682">MQNVSKLNVTVAETKQVDISHFKCITEQFVLTCSPVLPATSCGLNQSPRHVYIISEAEATLENIKIKDEMGEEHQNKLCSVNSNVEKLKYAVAVSCVLLTLSVALNITLLINVYSGYSWNSMQTPGSAQGDVTHLQMCTREKRSTDGLRNKFMSRKDLLSLEGEAIKSITCVAKVKKSGSGRKDGRRRGRGGGEVSTQLRNCRRVFEIVCGSSRNWHGRTRGKKQRRNQPIKRSLPDSSKDVSKDDMVCGKVSDDVTTLSQSISVDSRARASTRGATCRRVPRVICG</sequence>
<organism evidence="3 4">
    <name type="scientific">Bugula neritina</name>
    <name type="common">Brown bryozoan</name>
    <name type="synonym">Sertularia neritina</name>
    <dbReference type="NCBI Taxonomy" id="10212"/>
    <lineage>
        <taxon>Eukaryota</taxon>
        <taxon>Metazoa</taxon>
        <taxon>Spiralia</taxon>
        <taxon>Lophotrochozoa</taxon>
        <taxon>Bryozoa</taxon>
        <taxon>Gymnolaemata</taxon>
        <taxon>Cheilostomatida</taxon>
        <taxon>Flustrina</taxon>
        <taxon>Buguloidea</taxon>
        <taxon>Bugulidae</taxon>
        <taxon>Bugula</taxon>
    </lineage>
</organism>
<keyword evidence="2" id="KW-0812">Transmembrane</keyword>
<comment type="caution">
    <text evidence="3">The sequence shown here is derived from an EMBL/GenBank/DDBJ whole genome shotgun (WGS) entry which is preliminary data.</text>
</comment>
<evidence type="ECO:0000256" key="1">
    <source>
        <dbReference type="SAM" id="MobiDB-lite"/>
    </source>
</evidence>
<reference evidence="3" key="1">
    <citation type="submission" date="2020-06" db="EMBL/GenBank/DDBJ databases">
        <title>Draft genome of Bugula neritina, a colonial animal packing powerful symbionts and potential medicines.</title>
        <authorList>
            <person name="Rayko M."/>
        </authorList>
    </citation>
    <scope>NUCLEOTIDE SEQUENCE [LARGE SCALE GENOMIC DNA]</scope>
    <source>
        <strain evidence="3">Kwan_BN1</strain>
    </source>
</reference>
<dbReference type="AlphaFoldDB" id="A0A7J7KME3"/>
<keyword evidence="2" id="KW-0472">Membrane</keyword>